<dbReference type="RefSeq" id="WP_111271471.1">
    <property type="nucleotide sequence ID" value="NZ_QKWW01000048.1"/>
</dbReference>
<proteinExistence type="predicted"/>
<reference evidence="1 2" key="1">
    <citation type="submission" date="2018-06" db="EMBL/GenBank/DDBJ databases">
        <title>Isolation of heavy metals resistant Paenibacillus silvae NC2 from Gold-Copper mine in ZiJin, China.</title>
        <authorList>
            <person name="Xu J."/>
            <person name="Mazhar H.S."/>
            <person name="Rensing C."/>
        </authorList>
    </citation>
    <scope>NUCLEOTIDE SEQUENCE [LARGE SCALE GENOMIC DNA]</scope>
    <source>
        <strain evidence="1 2">NC2</strain>
    </source>
</reference>
<dbReference type="AlphaFoldDB" id="A0A2W6NF96"/>
<dbReference type="EMBL" id="QKWW01000048">
    <property type="protein sequence ID" value="PZT54315.1"/>
    <property type="molecule type" value="Genomic_DNA"/>
</dbReference>
<dbReference type="Proteomes" id="UP000249204">
    <property type="component" value="Unassembled WGS sequence"/>
</dbReference>
<evidence type="ECO:0000313" key="1">
    <source>
        <dbReference type="EMBL" id="PZT54315.1"/>
    </source>
</evidence>
<protein>
    <submittedName>
        <fullName evidence="1">Uncharacterized protein</fullName>
    </submittedName>
</protein>
<comment type="caution">
    <text evidence="1">The sequence shown here is derived from an EMBL/GenBank/DDBJ whole genome shotgun (WGS) entry which is preliminary data.</text>
</comment>
<gene>
    <name evidence="1" type="ORF">DN757_17435</name>
</gene>
<organism evidence="1 2">
    <name type="scientific">Paenibacillus silvae</name>
    <dbReference type="NCBI Taxonomy" id="1325358"/>
    <lineage>
        <taxon>Bacteria</taxon>
        <taxon>Bacillati</taxon>
        <taxon>Bacillota</taxon>
        <taxon>Bacilli</taxon>
        <taxon>Bacillales</taxon>
        <taxon>Paenibacillaceae</taxon>
        <taxon>Paenibacillus</taxon>
    </lineage>
</organism>
<evidence type="ECO:0000313" key="2">
    <source>
        <dbReference type="Proteomes" id="UP000249204"/>
    </source>
</evidence>
<sequence>MNFSLKAPDGTVIESYEKDHKEFIRIAGLEYEVYNPVDELDSDPKIRQMIEASEKDIEQGKLYSTDDLIERVKRGELYVITSFKHSAMDRKYRF</sequence>
<accession>A0A2W6NF96</accession>
<name>A0A2W6NF96_9BACL</name>